<dbReference type="Gene3D" id="3.40.50.12780">
    <property type="entry name" value="N-terminal domain of ligase-like"/>
    <property type="match status" value="1"/>
</dbReference>
<dbReference type="Pfam" id="PF16177">
    <property type="entry name" value="ACAS_N"/>
    <property type="match status" value="1"/>
</dbReference>
<dbReference type="Pfam" id="PF00501">
    <property type="entry name" value="AMP-binding"/>
    <property type="match status" value="1"/>
</dbReference>
<dbReference type="OrthoDB" id="1706066at2759"/>
<dbReference type="InterPro" id="IPR000873">
    <property type="entry name" value="AMP-dep_synth/lig_dom"/>
</dbReference>
<evidence type="ECO:0000256" key="1">
    <source>
        <dbReference type="ARBA" id="ARBA00006432"/>
    </source>
</evidence>
<comment type="similarity">
    <text evidence="1">Belongs to the ATP-dependent AMP-binding enzyme family.</text>
</comment>
<sequence length="702" mass="77976">MHTVSPSKILAKDAHVQSMGQYRELHENALSNPKKFWLDFALKYYWKENPTLENCLDYNFDISKGPVSVKWFADGVTNVSFNALDVHVENGRGDKIAFFWEGNDPNDRFSVTYRELLLKVKKFGHALRSLGVQKGDCVAIYMPMVPEVIVAILACARIGAVHSVVFGGFSASALASRITDAKCRVLITCDGTWRGTKLIDLKANASAALQMCEENGHPVRHCIILRHVTMMPTRPNEVNGAQVDHGSLGVRPAQSIDLELKSGRDVWWSDLMESLSDDTDCPIEWINSEDPLFILYTSGSTGKPKGVVHTVGGYMVYAATTFFYTFDYHPEDVYWCTADAGWITGHTYVVYGPMLNGATSVIFEGIPTWPDSGRCWAIVDRYKVTKFYTAPTAIRTLMAAGDECVLKHSRKSLRILGSVGEPINPTAWEWYHNVVGGGRCAIVDTFWQTETGGHVITPLPGATPTKPGCATQPFFGIDARIFSDRGEDLTPEAKHRGVEVEGYLVFAKPWPGMMRTVFGDHKRFEEVYFSRFPGYYMAGDGAKMDEDGDIWITGRIDDMLNVSGHLISTAEVESALLLHPRLAEAAVVSRAHPVKGECLHCFIILRQSISVSNGGNSDMHSESHVLDPTLRKELCQIVRKNIGPFATPDHIQEAKALPKTRSGKVMRRLLRKIANLDFDFGDTSTLADPSCLDELVEQARRA</sequence>
<dbReference type="InterPro" id="IPR020845">
    <property type="entry name" value="AMP-binding_CS"/>
</dbReference>
<dbReference type="CDD" id="cd05966">
    <property type="entry name" value="ACS"/>
    <property type="match status" value="1"/>
</dbReference>
<dbReference type="STRING" id="6198.A0A075AJR1"/>
<protein>
    <recommendedName>
        <fullName evidence="2">acetate--CoA ligase</fullName>
        <ecNumber evidence="2">6.2.1.1</ecNumber>
    </recommendedName>
</protein>
<evidence type="ECO:0000259" key="6">
    <source>
        <dbReference type="Pfam" id="PF00501"/>
    </source>
</evidence>
<proteinExistence type="inferred from homology"/>
<evidence type="ECO:0000256" key="4">
    <source>
        <dbReference type="ARBA" id="ARBA00022741"/>
    </source>
</evidence>
<gene>
    <name evidence="9" type="ORF">T265_00281</name>
</gene>
<dbReference type="SUPFAM" id="SSF56801">
    <property type="entry name" value="Acetyl-CoA synthetase-like"/>
    <property type="match status" value="1"/>
</dbReference>
<feature type="domain" description="Acetyl-coenzyme A synthetase N-terminal" evidence="8">
    <location>
        <begin position="22"/>
        <end position="83"/>
    </location>
</feature>
<dbReference type="EMBL" id="KL596621">
    <property type="protein sequence ID" value="KER33824.1"/>
    <property type="molecule type" value="Genomic_DNA"/>
</dbReference>
<dbReference type="InterPro" id="IPR032387">
    <property type="entry name" value="ACAS_N"/>
</dbReference>
<keyword evidence="10" id="KW-1185">Reference proteome</keyword>
<feature type="domain" description="AMP-dependent synthetase/ligase" evidence="6">
    <location>
        <begin position="90"/>
        <end position="515"/>
    </location>
</feature>
<dbReference type="GeneID" id="20314469"/>
<dbReference type="KEGG" id="ovi:T265_00281"/>
<keyword evidence="5" id="KW-0067">ATP-binding</keyword>
<evidence type="ECO:0000313" key="10">
    <source>
        <dbReference type="Proteomes" id="UP000054324"/>
    </source>
</evidence>
<evidence type="ECO:0000259" key="7">
    <source>
        <dbReference type="Pfam" id="PF13193"/>
    </source>
</evidence>
<evidence type="ECO:0000259" key="8">
    <source>
        <dbReference type="Pfam" id="PF16177"/>
    </source>
</evidence>
<dbReference type="AlphaFoldDB" id="A0A075AJR1"/>
<keyword evidence="3" id="KW-0436">Ligase</keyword>
<dbReference type="CTD" id="20314469"/>
<organism evidence="9 10">
    <name type="scientific">Opisthorchis viverrini</name>
    <name type="common">Southeast Asian liver fluke</name>
    <dbReference type="NCBI Taxonomy" id="6198"/>
    <lineage>
        <taxon>Eukaryota</taxon>
        <taxon>Metazoa</taxon>
        <taxon>Spiralia</taxon>
        <taxon>Lophotrochozoa</taxon>
        <taxon>Platyhelminthes</taxon>
        <taxon>Trematoda</taxon>
        <taxon>Digenea</taxon>
        <taxon>Opisthorchiida</taxon>
        <taxon>Opisthorchiata</taxon>
        <taxon>Opisthorchiidae</taxon>
        <taxon>Opisthorchis</taxon>
    </lineage>
</organism>
<dbReference type="Proteomes" id="UP000054324">
    <property type="component" value="Unassembled WGS sequence"/>
</dbReference>
<dbReference type="FunFam" id="3.40.50.12780:FF:000001">
    <property type="entry name" value="Acetyl-coenzyme A synthetase"/>
    <property type="match status" value="1"/>
</dbReference>
<dbReference type="NCBIfam" id="NF001208">
    <property type="entry name" value="PRK00174.1"/>
    <property type="match status" value="1"/>
</dbReference>
<reference evidence="9 10" key="1">
    <citation type="submission" date="2013-11" db="EMBL/GenBank/DDBJ databases">
        <title>Opisthorchis viverrini - life in the bile duct.</title>
        <authorList>
            <person name="Young N.D."/>
            <person name="Nagarajan N."/>
            <person name="Lin S.J."/>
            <person name="Korhonen P.K."/>
            <person name="Jex A.R."/>
            <person name="Hall R.S."/>
            <person name="Safavi-Hemami H."/>
            <person name="Kaewkong W."/>
            <person name="Bertrand D."/>
            <person name="Gao S."/>
            <person name="Seet Q."/>
            <person name="Wongkham S."/>
            <person name="Teh B.T."/>
            <person name="Wongkham C."/>
            <person name="Intapan P.M."/>
            <person name="Maleewong W."/>
            <person name="Yang X."/>
            <person name="Hu M."/>
            <person name="Wang Z."/>
            <person name="Hofmann A."/>
            <person name="Sternberg P.W."/>
            <person name="Tan P."/>
            <person name="Wang J."/>
            <person name="Gasser R.B."/>
        </authorList>
    </citation>
    <scope>NUCLEOTIDE SEQUENCE [LARGE SCALE GENOMIC DNA]</scope>
</reference>
<dbReference type="PANTHER" id="PTHR24095">
    <property type="entry name" value="ACETYL-COENZYME A SYNTHETASE"/>
    <property type="match status" value="1"/>
</dbReference>
<dbReference type="Gene3D" id="3.30.300.30">
    <property type="match status" value="1"/>
</dbReference>
<accession>A0A075AJR1</accession>
<dbReference type="RefSeq" id="XP_009162290.1">
    <property type="nucleotide sequence ID" value="XM_009164026.1"/>
</dbReference>
<dbReference type="Pfam" id="PF13193">
    <property type="entry name" value="AMP-binding_C"/>
    <property type="match status" value="1"/>
</dbReference>
<evidence type="ECO:0000313" key="9">
    <source>
        <dbReference type="EMBL" id="KER33824.1"/>
    </source>
</evidence>
<evidence type="ECO:0000256" key="2">
    <source>
        <dbReference type="ARBA" id="ARBA00013275"/>
    </source>
</evidence>
<dbReference type="GO" id="GO:0003987">
    <property type="term" value="F:acetate-CoA ligase activity"/>
    <property type="evidence" value="ECO:0007669"/>
    <property type="project" value="UniProtKB-EC"/>
</dbReference>
<name>A0A075AJR1_OPIVI</name>
<feature type="domain" description="AMP-binding enzyme C-terminal" evidence="7">
    <location>
        <begin position="571"/>
        <end position="664"/>
    </location>
</feature>
<evidence type="ECO:0000256" key="5">
    <source>
        <dbReference type="ARBA" id="ARBA00022840"/>
    </source>
</evidence>
<dbReference type="GO" id="GO:0005524">
    <property type="term" value="F:ATP binding"/>
    <property type="evidence" value="ECO:0007669"/>
    <property type="project" value="UniProtKB-KW"/>
</dbReference>
<dbReference type="EC" id="6.2.1.1" evidence="2"/>
<dbReference type="InterPro" id="IPR042099">
    <property type="entry name" value="ANL_N_sf"/>
</dbReference>
<dbReference type="InterPro" id="IPR025110">
    <property type="entry name" value="AMP-bd_C"/>
</dbReference>
<dbReference type="InterPro" id="IPR045851">
    <property type="entry name" value="AMP-bd_C_sf"/>
</dbReference>
<dbReference type="GO" id="GO:0006085">
    <property type="term" value="P:acetyl-CoA biosynthetic process"/>
    <property type="evidence" value="ECO:0007669"/>
    <property type="project" value="TreeGrafter"/>
</dbReference>
<keyword evidence="4" id="KW-0547">Nucleotide-binding</keyword>
<dbReference type="PANTHER" id="PTHR24095:SF244">
    <property type="entry name" value="ACETYL-COENZYME A SYNTHETASE"/>
    <property type="match status" value="1"/>
</dbReference>
<evidence type="ECO:0000256" key="3">
    <source>
        <dbReference type="ARBA" id="ARBA00022598"/>
    </source>
</evidence>
<dbReference type="PROSITE" id="PS00455">
    <property type="entry name" value="AMP_BINDING"/>
    <property type="match status" value="1"/>
</dbReference>